<accession>A0A317VIG4</accession>
<gene>
    <name evidence="1" type="ORF">BO70DRAFT_389180</name>
</gene>
<dbReference type="OrthoDB" id="5329403at2759"/>
<dbReference type="VEuPathDB" id="FungiDB:BO70DRAFT_389180"/>
<dbReference type="EMBL" id="MSFL01000024">
    <property type="protein sequence ID" value="PWY73695.1"/>
    <property type="molecule type" value="Genomic_DNA"/>
</dbReference>
<evidence type="ECO:0000313" key="2">
    <source>
        <dbReference type="Proteomes" id="UP000247233"/>
    </source>
</evidence>
<proteinExistence type="predicted"/>
<dbReference type="RefSeq" id="XP_025396866.1">
    <property type="nucleotide sequence ID" value="XM_025546059.1"/>
</dbReference>
<reference evidence="1 2" key="1">
    <citation type="submission" date="2016-12" db="EMBL/GenBank/DDBJ databases">
        <title>The genomes of Aspergillus section Nigri reveals drivers in fungal speciation.</title>
        <authorList>
            <consortium name="DOE Joint Genome Institute"/>
            <person name="Vesth T.C."/>
            <person name="Nybo J."/>
            <person name="Theobald S."/>
            <person name="Brandl J."/>
            <person name="Frisvad J.C."/>
            <person name="Nielsen K.F."/>
            <person name="Lyhne E.K."/>
            <person name="Kogle M.E."/>
            <person name="Kuo A."/>
            <person name="Riley R."/>
            <person name="Clum A."/>
            <person name="Nolan M."/>
            <person name="Lipzen A."/>
            <person name="Salamov A."/>
            <person name="Henrissat B."/>
            <person name="Wiebenga A."/>
            <person name="De Vries R.P."/>
            <person name="Grigoriev I.V."/>
            <person name="Mortensen U.H."/>
            <person name="Andersen M.R."/>
            <person name="Baker S.E."/>
        </authorList>
    </citation>
    <scope>NUCLEOTIDE SEQUENCE [LARGE SCALE GENOMIC DNA]</scope>
    <source>
        <strain evidence="1 2">CBS 117.55</strain>
    </source>
</reference>
<comment type="caution">
    <text evidence="1">The sequence shown here is derived from an EMBL/GenBank/DDBJ whole genome shotgun (WGS) entry which is preliminary data.</text>
</comment>
<organism evidence="1 2">
    <name type="scientific">Aspergillus heteromorphus CBS 117.55</name>
    <dbReference type="NCBI Taxonomy" id="1448321"/>
    <lineage>
        <taxon>Eukaryota</taxon>
        <taxon>Fungi</taxon>
        <taxon>Dikarya</taxon>
        <taxon>Ascomycota</taxon>
        <taxon>Pezizomycotina</taxon>
        <taxon>Eurotiomycetes</taxon>
        <taxon>Eurotiomycetidae</taxon>
        <taxon>Eurotiales</taxon>
        <taxon>Aspergillaceae</taxon>
        <taxon>Aspergillus</taxon>
        <taxon>Aspergillus subgen. Circumdati</taxon>
    </lineage>
</organism>
<dbReference type="AlphaFoldDB" id="A0A317VIG4"/>
<keyword evidence="2" id="KW-1185">Reference proteome</keyword>
<dbReference type="Proteomes" id="UP000247233">
    <property type="component" value="Unassembled WGS sequence"/>
</dbReference>
<protein>
    <submittedName>
        <fullName evidence="1">Uncharacterized protein</fullName>
    </submittedName>
</protein>
<evidence type="ECO:0000313" key="1">
    <source>
        <dbReference type="EMBL" id="PWY73695.1"/>
    </source>
</evidence>
<name>A0A317VIG4_9EURO</name>
<sequence length="360" mass="39763">MPVHRAVIARSPFVAALLETPIYKQGHYEIIAVFAIQANMIQGFEYAARNLYGSPHLQGENLRATTLALLGYTEDNEDMFPFPIKIAMVDLAFSYATSGAFLQVNSILEAGVRMVLNLIDWDTVEAVFHFGLRVENFSISFESSVPSSLTEVHDSQVTPVNPSTRSRELHEIWAPLLVRAALTFIVDHIDADFVLDPQAQSISIPNRIPEHLQSVPGAICSNPGLATVKFGSLTDKKPGRKNTIASAILISLPYAQLKEAFKTLNARRVLSSNLAQTVVVEREARRLQALRELARQGGTRGKDIPDDIKELGYQEFFVSKGVYSEAPGSATVSMEIMLDREWTGLVVPEITVVNHTFSPK</sequence>
<dbReference type="GeneID" id="37068296"/>